<reference evidence="2 4" key="2">
    <citation type="submission" date="2019-08" db="EMBL/GenBank/DDBJ databases">
        <title>Genome of Algoriphagus ratkowskyi IC026.</title>
        <authorList>
            <person name="Bowman J.P."/>
        </authorList>
    </citation>
    <scope>NUCLEOTIDE SEQUENCE [LARGE SCALE GENOMIC DNA]</scope>
    <source>
        <strain evidence="2 4">IC026</strain>
    </source>
</reference>
<organism evidence="1 3">
    <name type="scientific">Algoriphagus ratkowskyi</name>
    <dbReference type="NCBI Taxonomy" id="57028"/>
    <lineage>
        <taxon>Bacteria</taxon>
        <taxon>Pseudomonadati</taxon>
        <taxon>Bacteroidota</taxon>
        <taxon>Cytophagia</taxon>
        <taxon>Cytophagales</taxon>
        <taxon>Cyclobacteriaceae</taxon>
        <taxon>Algoriphagus</taxon>
    </lineage>
</organism>
<accession>A0A2W7RGY6</accession>
<dbReference type="OrthoDB" id="1202080at2"/>
<dbReference type="Proteomes" id="UP000321927">
    <property type="component" value="Unassembled WGS sequence"/>
</dbReference>
<dbReference type="GO" id="GO:0003677">
    <property type="term" value="F:DNA binding"/>
    <property type="evidence" value="ECO:0007669"/>
    <property type="project" value="InterPro"/>
</dbReference>
<dbReference type="InterPro" id="IPR010093">
    <property type="entry name" value="SinI_DNA-bd"/>
</dbReference>
<dbReference type="EMBL" id="VORV01000005">
    <property type="protein sequence ID" value="TXD78023.1"/>
    <property type="molecule type" value="Genomic_DNA"/>
</dbReference>
<evidence type="ECO:0000313" key="2">
    <source>
        <dbReference type="EMBL" id="TXD78023.1"/>
    </source>
</evidence>
<keyword evidence="4" id="KW-1185">Reference proteome</keyword>
<gene>
    <name evidence="2" type="ORF">ESW18_08210</name>
    <name evidence="1" type="ORF">LV84_00468</name>
</gene>
<evidence type="ECO:0000313" key="3">
    <source>
        <dbReference type="Proteomes" id="UP000249115"/>
    </source>
</evidence>
<evidence type="ECO:0000313" key="4">
    <source>
        <dbReference type="Proteomes" id="UP000321927"/>
    </source>
</evidence>
<name>A0A2W7RGY6_9BACT</name>
<proteinExistence type="predicted"/>
<dbReference type="Proteomes" id="UP000249115">
    <property type="component" value="Unassembled WGS sequence"/>
</dbReference>
<evidence type="ECO:0000313" key="1">
    <source>
        <dbReference type="EMBL" id="PZX60198.1"/>
    </source>
</evidence>
<dbReference type="EMBL" id="QKZU01000002">
    <property type="protein sequence ID" value="PZX60198.1"/>
    <property type="molecule type" value="Genomic_DNA"/>
</dbReference>
<dbReference type="AlphaFoldDB" id="A0A2W7RGY6"/>
<dbReference type="RefSeq" id="WP_086500026.1">
    <property type="nucleotide sequence ID" value="NZ_MSSV01000004.1"/>
</dbReference>
<dbReference type="NCBIfam" id="TIGR01764">
    <property type="entry name" value="excise"/>
    <property type="match status" value="1"/>
</dbReference>
<reference evidence="1 3" key="1">
    <citation type="submission" date="2018-06" db="EMBL/GenBank/DDBJ databases">
        <title>Genomic Encyclopedia of Archaeal and Bacterial Type Strains, Phase II (KMG-II): from individual species to whole genera.</title>
        <authorList>
            <person name="Goeker M."/>
        </authorList>
    </citation>
    <scope>NUCLEOTIDE SEQUENCE [LARGE SCALE GENOMIC DNA]</scope>
    <source>
        <strain evidence="1 3">DSM 22686</strain>
    </source>
</reference>
<protein>
    <submittedName>
        <fullName evidence="1">Excisionase family DNA binding protein</fullName>
    </submittedName>
    <submittedName>
        <fullName evidence="2">Helix-turn-helix domain-containing protein</fullName>
    </submittedName>
</protein>
<comment type="caution">
    <text evidence="1">The sequence shown here is derived from an EMBL/GenBank/DDBJ whole genome shotgun (WGS) entry which is preliminary data.</text>
</comment>
<sequence>MEAKNTPAVLPQGEYIQGLAELGKYTGTSIPTSKKLLTDGKIPYYQIGRKYFFEKSEIQKAFKKGGKVG</sequence>